<dbReference type="CDD" id="cd17932">
    <property type="entry name" value="DEXQc_UvrD"/>
    <property type="match status" value="1"/>
</dbReference>
<comment type="catalytic activity">
    <reaction evidence="8">
        <text>Couples ATP hydrolysis with the unwinding of duplex DNA by translocating in the 3'-5' direction.</text>
        <dbReference type="EC" id="5.6.2.4"/>
    </reaction>
</comment>
<dbReference type="InterPro" id="IPR000212">
    <property type="entry name" value="DNA_helicase_UvrD/REP"/>
</dbReference>
<evidence type="ECO:0000256" key="5">
    <source>
        <dbReference type="ARBA" id="ARBA00022840"/>
    </source>
</evidence>
<dbReference type="InterPro" id="IPR014016">
    <property type="entry name" value="UvrD-like_ATP-bd"/>
</dbReference>
<dbReference type="CDD" id="cd18807">
    <property type="entry name" value="SF1_C_UvrD"/>
    <property type="match status" value="1"/>
</dbReference>
<dbReference type="EMBL" id="MELK01000042">
    <property type="protein sequence ID" value="OFW56657.1"/>
    <property type="molecule type" value="Genomic_DNA"/>
</dbReference>
<comment type="caution">
    <text evidence="14">The sequence shown here is derived from an EMBL/GenBank/DDBJ whole genome shotgun (WGS) entry which is preliminary data.</text>
</comment>
<dbReference type="PROSITE" id="PS51217">
    <property type="entry name" value="UVRD_HELICASE_CTER"/>
    <property type="match status" value="1"/>
</dbReference>
<dbReference type="FunFam" id="1.10.486.10:FF:000003">
    <property type="entry name" value="ATP-dependent DNA helicase"/>
    <property type="match status" value="1"/>
</dbReference>
<dbReference type="SUPFAM" id="SSF52540">
    <property type="entry name" value="P-loop containing nucleoside triphosphate hydrolases"/>
    <property type="match status" value="1"/>
</dbReference>
<dbReference type="AlphaFoldDB" id="A0A1F2WIH8"/>
<evidence type="ECO:0000313" key="15">
    <source>
        <dbReference type="Proteomes" id="UP000177876"/>
    </source>
</evidence>
<dbReference type="Pfam" id="PF21196">
    <property type="entry name" value="PcrA_UvrD_tudor"/>
    <property type="match status" value="1"/>
</dbReference>
<evidence type="ECO:0000256" key="10">
    <source>
        <dbReference type="ARBA" id="ARBA00048988"/>
    </source>
</evidence>
<protein>
    <recommendedName>
        <fullName evidence="9">DNA 3'-5' helicase</fullName>
        <ecNumber evidence="9">5.6.2.4</ecNumber>
    </recommendedName>
</protein>
<organism evidence="14 15">
    <name type="scientific">Candidatus Solincola sediminis</name>
    <dbReference type="NCBI Taxonomy" id="1797199"/>
    <lineage>
        <taxon>Bacteria</taxon>
        <taxon>Bacillati</taxon>
        <taxon>Actinomycetota</taxon>
        <taxon>Candidatus Geothermincolia</taxon>
        <taxon>Candidatus Geothermincolales</taxon>
        <taxon>Candidatus Geothermincolaceae</taxon>
        <taxon>Candidatus Solincola</taxon>
    </lineage>
</organism>
<dbReference type="GO" id="GO:0000725">
    <property type="term" value="P:recombinational repair"/>
    <property type="evidence" value="ECO:0007669"/>
    <property type="project" value="TreeGrafter"/>
</dbReference>
<reference evidence="14 15" key="1">
    <citation type="journal article" date="2016" name="Nat. Commun.">
        <title>Thousands of microbial genomes shed light on interconnected biogeochemical processes in an aquifer system.</title>
        <authorList>
            <person name="Anantharaman K."/>
            <person name="Brown C.T."/>
            <person name="Hug L.A."/>
            <person name="Sharon I."/>
            <person name="Castelle C.J."/>
            <person name="Probst A.J."/>
            <person name="Thomas B.C."/>
            <person name="Singh A."/>
            <person name="Wilkins M.J."/>
            <person name="Karaoz U."/>
            <person name="Brodie E.L."/>
            <person name="Williams K.H."/>
            <person name="Hubbard S.S."/>
            <person name="Banfield J.F."/>
        </authorList>
    </citation>
    <scope>NUCLEOTIDE SEQUENCE [LARGE SCALE GENOMIC DNA]</scope>
</reference>
<accession>A0A1F2WIH8</accession>
<proteinExistence type="inferred from homology"/>
<dbReference type="EC" id="5.6.2.4" evidence="9"/>
<dbReference type="Gene3D" id="1.10.10.160">
    <property type="match status" value="1"/>
</dbReference>
<keyword evidence="2 11" id="KW-0547">Nucleotide-binding</keyword>
<evidence type="ECO:0000256" key="1">
    <source>
        <dbReference type="ARBA" id="ARBA00009922"/>
    </source>
</evidence>
<evidence type="ECO:0000259" key="13">
    <source>
        <dbReference type="PROSITE" id="PS51217"/>
    </source>
</evidence>
<evidence type="ECO:0000256" key="11">
    <source>
        <dbReference type="PROSITE-ProRule" id="PRU00560"/>
    </source>
</evidence>
<dbReference type="InterPro" id="IPR027417">
    <property type="entry name" value="P-loop_NTPase"/>
</dbReference>
<comment type="similarity">
    <text evidence="1">Belongs to the helicase family. UvrD subfamily.</text>
</comment>
<dbReference type="GO" id="GO:0016887">
    <property type="term" value="F:ATP hydrolysis activity"/>
    <property type="evidence" value="ECO:0007669"/>
    <property type="project" value="RHEA"/>
</dbReference>
<evidence type="ECO:0000259" key="12">
    <source>
        <dbReference type="PROSITE" id="PS51198"/>
    </source>
</evidence>
<dbReference type="Proteomes" id="UP000177876">
    <property type="component" value="Unassembled WGS sequence"/>
</dbReference>
<keyword evidence="5 11" id="KW-0067">ATP-binding</keyword>
<dbReference type="Gene3D" id="1.10.486.10">
    <property type="entry name" value="PCRA, domain 4"/>
    <property type="match status" value="1"/>
</dbReference>
<dbReference type="GO" id="GO:0005524">
    <property type="term" value="F:ATP binding"/>
    <property type="evidence" value="ECO:0007669"/>
    <property type="project" value="UniProtKB-UniRule"/>
</dbReference>
<dbReference type="PANTHER" id="PTHR11070">
    <property type="entry name" value="UVRD / RECB / PCRA DNA HELICASE FAMILY MEMBER"/>
    <property type="match status" value="1"/>
</dbReference>
<evidence type="ECO:0000256" key="8">
    <source>
        <dbReference type="ARBA" id="ARBA00034617"/>
    </source>
</evidence>
<dbReference type="GO" id="GO:0003677">
    <property type="term" value="F:DNA binding"/>
    <property type="evidence" value="ECO:0007669"/>
    <property type="project" value="UniProtKB-KW"/>
</dbReference>
<feature type="binding site" evidence="11">
    <location>
        <begin position="32"/>
        <end position="39"/>
    </location>
    <ligand>
        <name>ATP</name>
        <dbReference type="ChEBI" id="CHEBI:30616"/>
    </ligand>
</feature>
<evidence type="ECO:0000313" key="14">
    <source>
        <dbReference type="EMBL" id="OFW56657.1"/>
    </source>
</evidence>
<comment type="catalytic activity">
    <reaction evidence="10">
        <text>ATP + H2O = ADP + phosphate + H(+)</text>
        <dbReference type="Rhea" id="RHEA:13065"/>
        <dbReference type="ChEBI" id="CHEBI:15377"/>
        <dbReference type="ChEBI" id="CHEBI:15378"/>
        <dbReference type="ChEBI" id="CHEBI:30616"/>
        <dbReference type="ChEBI" id="CHEBI:43474"/>
        <dbReference type="ChEBI" id="CHEBI:456216"/>
        <dbReference type="EC" id="5.6.2.4"/>
    </reaction>
</comment>
<dbReference type="InterPro" id="IPR013986">
    <property type="entry name" value="DExx_box_DNA_helicase_dom_sf"/>
</dbReference>
<gene>
    <name evidence="14" type="ORF">A2Y75_08835</name>
</gene>
<dbReference type="Pfam" id="PF00580">
    <property type="entry name" value="UvrD-helicase"/>
    <property type="match status" value="1"/>
</dbReference>
<dbReference type="InterPro" id="IPR014017">
    <property type="entry name" value="DNA_helicase_UvrD-like_C"/>
</dbReference>
<dbReference type="Gene3D" id="3.40.50.300">
    <property type="entry name" value="P-loop containing nucleotide triphosphate hydrolases"/>
    <property type="match status" value="2"/>
</dbReference>
<dbReference type="PROSITE" id="PS51198">
    <property type="entry name" value="UVRD_HELICASE_ATP_BIND"/>
    <property type="match status" value="1"/>
</dbReference>
<evidence type="ECO:0000256" key="9">
    <source>
        <dbReference type="ARBA" id="ARBA00034808"/>
    </source>
</evidence>
<feature type="domain" description="UvrD-like helicase C-terminal" evidence="13">
    <location>
        <begin position="291"/>
        <end position="566"/>
    </location>
</feature>
<evidence type="ECO:0000256" key="7">
    <source>
        <dbReference type="ARBA" id="ARBA00023235"/>
    </source>
</evidence>
<evidence type="ECO:0000256" key="3">
    <source>
        <dbReference type="ARBA" id="ARBA00022801"/>
    </source>
</evidence>
<keyword evidence="3 11" id="KW-0378">Hydrolase</keyword>
<keyword evidence="4 11" id="KW-0347">Helicase</keyword>
<name>A0A1F2WIH8_9ACTN</name>
<evidence type="ECO:0000256" key="2">
    <source>
        <dbReference type="ARBA" id="ARBA00022741"/>
    </source>
</evidence>
<dbReference type="Pfam" id="PF13361">
    <property type="entry name" value="UvrD_C"/>
    <property type="match status" value="1"/>
</dbReference>
<dbReference type="STRING" id="1797197.A2Y75_08835"/>
<dbReference type="GO" id="GO:0005829">
    <property type="term" value="C:cytosol"/>
    <property type="evidence" value="ECO:0007669"/>
    <property type="project" value="TreeGrafter"/>
</dbReference>
<dbReference type="GO" id="GO:0033202">
    <property type="term" value="C:DNA helicase complex"/>
    <property type="evidence" value="ECO:0007669"/>
    <property type="project" value="TreeGrafter"/>
</dbReference>
<dbReference type="PANTHER" id="PTHR11070:SF2">
    <property type="entry name" value="ATP-DEPENDENT DNA HELICASE SRS2"/>
    <property type="match status" value="1"/>
</dbReference>
<keyword evidence="7" id="KW-0413">Isomerase</keyword>
<sequence length="724" mass="81874">MAAIGEKELLRDLNPEQQEAALHLDGPLLILAGAGSGKTRVLTYRIALLVGPRQVHPGRILAITFTNKAAEEMRGRTARLVGPDAASIWVSTFHSSCSRILRMEAERLGYRRGFVIYDDDDQLRMISSLIKEMGIDNKKYAPRLVRALIEDAKNEMVDVDGYRDKVHDDLTEIAYDVYGAYQKQLMRNNAMDFSDLLNNTIAVLELFPHVLEHYQNHFSYINVDEYQDTNPAQYRLVKLLSAGHRNLCVVGDDDQGIYSWRGADLRNILEFEHDYPDSKVVRLERNYRSTPVILGAANHIVSLINGRKEKKLWTEREGGEAIKYLYAGTGNDEASYVALEINRLLEDGTCGQRDVAVFYRTNAQSRSFEEILLRFGIPYKIVGGFKFYERREVKDVLAYLKCILNPDDSVSLRRIINEPKRGIGLTTVSHLDAFARLQGITLWEAIGRAEEVGNLSSGAAKKLEQFREMIESLANERETASLPAFLHMILERTGYAEAIRKEGTFESEGRLENLQELQNAAAEFVSTHPDEGMEAFLERVSLVAEIDLYDEDEGAVTLMTLHNAKGLEFPVVFIVGLEDGVFPHQRSMDSRENIEEERRLFYVGMTRAKDLLYLTGAAYRSKFGEMKLGPESRFMKDIPREYLEVISCGGPAARDSISSELRSRELEMLGYSFHVGDRVLHNKWGEGIVTAMSRSSSGPEVTVNFPGEGERLLLLEYAPLRKVD</sequence>
<evidence type="ECO:0000256" key="4">
    <source>
        <dbReference type="ARBA" id="ARBA00022806"/>
    </source>
</evidence>
<dbReference type="GO" id="GO:0043138">
    <property type="term" value="F:3'-5' DNA helicase activity"/>
    <property type="evidence" value="ECO:0007669"/>
    <property type="project" value="UniProtKB-EC"/>
</dbReference>
<evidence type="ECO:0000256" key="6">
    <source>
        <dbReference type="ARBA" id="ARBA00023125"/>
    </source>
</evidence>
<keyword evidence="6" id="KW-0238">DNA-binding</keyword>
<feature type="domain" description="UvrD-like helicase ATP-binding" evidence="12">
    <location>
        <begin position="11"/>
        <end position="290"/>
    </location>
</feature>